<protein>
    <submittedName>
        <fullName evidence="2">Uncharacterized protein</fullName>
    </submittedName>
</protein>
<keyword evidence="3" id="KW-1185">Reference proteome</keyword>
<dbReference type="EMBL" id="JGYV01000006">
    <property type="protein sequence ID" value="KFI63904.1"/>
    <property type="molecule type" value="Genomic_DNA"/>
</dbReference>
<reference evidence="2 3" key="1">
    <citation type="submission" date="2014-03" db="EMBL/GenBank/DDBJ databases">
        <title>Genomics of Bifidobacteria.</title>
        <authorList>
            <person name="Ventura M."/>
            <person name="Milani C."/>
            <person name="Lugli G.A."/>
        </authorList>
    </citation>
    <scope>NUCLEOTIDE SEQUENCE [LARGE SCALE GENOMIC DNA]</scope>
    <source>
        <strain evidence="2 3">LMG 10738</strain>
    </source>
</reference>
<organism evidence="2 3">
    <name type="scientific">Bifidobacterium cuniculi</name>
    <dbReference type="NCBI Taxonomy" id="1688"/>
    <lineage>
        <taxon>Bacteria</taxon>
        <taxon>Bacillati</taxon>
        <taxon>Actinomycetota</taxon>
        <taxon>Actinomycetes</taxon>
        <taxon>Bifidobacteriales</taxon>
        <taxon>Bifidobacteriaceae</taxon>
        <taxon>Bifidobacterium</taxon>
    </lineage>
</organism>
<dbReference type="AlphaFoldDB" id="A0A087AYQ4"/>
<evidence type="ECO:0000313" key="3">
    <source>
        <dbReference type="Proteomes" id="UP000029067"/>
    </source>
</evidence>
<evidence type="ECO:0000313" key="2">
    <source>
        <dbReference type="EMBL" id="KFI63904.1"/>
    </source>
</evidence>
<dbReference type="STRING" id="1688.BCUN_1516"/>
<sequence length="151" mass="15972">MTDRMDIDFDEASKAIQPLSEVSSKVKTGRGADWDGDLRGTGTDLEARMDARMNAFVKSFNQSRTNLAASLKAYMEAAELALKDLQEGEEEQQDLIQAVSRSVAGVRTILQSESQWDRDNYVVPAAKTVQGGGAGAPSSSGGGAGSSGGMH</sequence>
<evidence type="ECO:0000256" key="1">
    <source>
        <dbReference type="SAM" id="MobiDB-lite"/>
    </source>
</evidence>
<accession>A0A087AYQ4</accession>
<feature type="compositionally biased region" description="Gly residues" evidence="1">
    <location>
        <begin position="130"/>
        <end position="151"/>
    </location>
</feature>
<gene>
    <name evidence="2" type="ORF">BCUN_1516</name>
</gene>
<name>A0A087AYQ4_9BIFI</name>
<dbReference type="Proteomes" id="UP000029067">
    <property type="component" value="Unassembled WGS sequence"/>
</dbReference>
<comment type="caution">
    <text evidence="2">The sequence shown here is derived from an EMBL/GenBank/DDBJ whole genome shotgun (WGS) entry which is preliminary data.</text>
</comment>
<feature type="region of interest" description="Disordered" evidence="1">
    <location>
        <begin position="128"/>
        <end position="151"/>
    </location>
</feature>
<dbReference type="RefSeq" id="WP_152598163.1">
    <property type="nucleotide sequence ID" value="NZ_JGYV01000006.1"/>
</dbReference>
<proteinExistence type="predicted"/>